<dbReference type="Gene3D" id="3.40.309.10">
    <property type="entry name" value="Aldehyde Dehydrogenase, Chain A, domain 2"/>
    <property type="match status" value="1"/>
</dbReference>
<comment type="caution">
    <text evidence="11">The sequence shown here is derived from an EMBL/GenBank/DDBJ whole genome shotgun (WGS) entry which is preliminary data.</text>
</comment>
<gene>
    <name evidence="11" type="ORF">CR194_13755</name>
</gene>
<evidence type="ECO:0000256" key="5">
    <source>
        <dbReference type="ARBA" id="ARBA00054572"/>
    </source>
</evidence>
<keyword evidence="2 9" id="KW-0560">Oxidoreductase</keyword>
<name>A0A323TDJ3_9BACI</name>
<comment type="similarity">
    <text evidence="1 9">Belongs to the aldehyde dehydrogenase family.</text>
</comment>
<dbReference type="GO" id="GO:0016620">
    <property type="term" value="F:oxidoreductase activity, acting on the aldehyde or oxo group of donors, NAD or NADP as acceptor"/>
    <property type="evidence" value="ECO:0007669"/>
    <property type="project" value="InterPro"/>
</dbReference>
<evidence type="ECO:0000313" key="11">
    <source>
        <dbReference type="EMBL" id="PYZ92716.1"/>
    </source>
</evidence>
<keyword evidence="3" id="KW-0520">NAD</keyword>
<dbReference type="Pfam" id="PF00171">
    <property type="entry name" value="Aldedh"/>
    <property type="match status" value="1"/>
</dbReference>
<evidence type="ECO:0000256" key="7">
    <source>
        <dbReference type="ARBA" id="ARBA00067277"/>
    </source>
</evidence>
<dbReference type="Gene3D" id="3.40.605.10">
    <property type="entry name" value="Aldehyde Dehydrogenase, Chain A, domain 1"/>
    <property type="match status" value="1"/>
</dbReference>
<evidence type="ECO:0000256" key="9">
    <source>
        <dbReference type="RuleBase" id="RU003345"/>
    </source>
</evidence>
<dbReference type="CDD" id="cd07151">
    <property type="entry name" value="ALDH_HBenzADH"/>
    <property type="match status" value="1"/>
</dbReference>
<dbReference type="EMBL" id="PDOD01000003">
    <property type="protein sequence ID" value="PYZ92716.1"/>
    <property type="molecule type" value="Genomic_DNA"/>
</dbReference>
<dbReference type="SUPFAM" id="SSF53720">
    <property type="entry name" value="ALDH-like"/>
    <property type="match status" value="1"/>
</dbReference>
<feature type="domain" description="Aldehyde dehydrogenase" evidence="10">
    <location>
        <begin position="14"/>
        <end position="472"/>
    </location>
</feature>
<proteinExistence type="inferred from homology"/>
<dbReference type="InterPro" id="IPR016161">
    <property type="entry name" value="Ald_DH/histidinol_DH"/>
</dbReference>
<organism evidence="11 12">
    <name type="scientific">Salipaludibacillus keqinensis</name>
    <dbReference type="NCBI Taxonomy" id="2045207"/>
    <lineage>
        <taxon>Bacteria</taxon>
        <taxon>Bacillati</taxon>
        <taxon>Bacillota</taxon>
        <taxon>Bacilli</taxon>
        <taxon>Bacillales</taxon>
        <taxon>Bacillaceae</taxon>
    </lineage>
</organism>
<dbReference type="PANTHER" id="PTHR42986">
    <property type="entry name" value="BENZALDEHYDE DEHYDROGENASE YFMT"/>
    <property type="match status" value="1"/>
</dbReference>
<dbReference type="OrthoDB" id="9762913at2"/>
<reference evidence="11 12" key="1">
    <citation type="submission" date="2017-10" db="EMBL/GenBank/DDBJ databases">
        <title>Bacillus sp. nov., a halophilic bacterium isolated from a Keqin Lake.</title>
        <authorList>
            <person name="Wang H."/>
        </authorList>
    </citation>
    <scope>NUCLEOTIDE SEQUENCE [LARGE SCALE GENOMIC DNA]</scope>
    <source>
        <strain evidence="11 12">KQ-12</strain>
    </source>
</reference>
<evidence type="ECO:0000256" key="2">
    <source>
        <dbReference type="ARBA" id="ARBA00023002"/>
    </source>
</evidence>
<accession>A0A323TDJ3</accession>
<dbReference type="InterPro" id="IPR016163">
    <property type="entry name" value="Ald_DH_C"/>
</dbReference>
<evidence type="ECO:0000256" key="6">
    <source>
        <dbReference type="ARBA" id="ARBA00066984"/>
    </source>
</evidence>
<evidence type="ECO:0000256" key="4">
    <source>
        <dbReference type="ARBA" id="ARBA00050326"/>
    </source>
</evidence>
<protein>
    <recommendedName>
        <fullName evidence="7">3-sulfolactaldehyde dehydrogenase</fullName>
        <ecNumber evidence="6">1.2.1.97</ecNumber>
    </recommendedName>
</protein>
<dbReference type="InterPro" id="IPR015590">
    <property type="entry name" value="Aldehyde_DH_dom"/>
</dbReference>
<comment type="catalytic activity">
    <reaction evidence="4">
        <text>(2S)-3-sulfolactaldehyde + NAD(+) + H2O = (2S)-3-sulfolactate + NADH + 2 H(+)</text>
        <dbReference type="Rhea" id="RHEA:47932"/>
        <dbReference type="ChEBI" id="CHEBI:15377"/>
        <dbReference type="ChEBI" id="CHEBI:15378"/>
        <dbReference type="ChEBI" id="CHEBI:57540"/>
        <dbReference type="ChEBI" id="CHEBI:57945"/>
        <dbReference type="ChEBI" id="CHEBI:61289"/>
        <dbReference type="ChEBI" id="CHEBI:90109"/>
        <dbReference type="EC" id="1.2.1.97"/>
    </reaction>
    <physiologicalReaction direction="left-to-right" evidence="4">
        <dbReference type="Rhea" id="RHEA:47933"/>
    </physiologicalReaction>
</comment>
<sequence length="485" mass="53174">MTKDYAKQYINGKWIEGHSEKSLTNKDPFNEDIIFEMKSASEQDLNEAYTSAQQAQKKWSTTAPGEKQQLLESVAQVMVKRKDEIIDWLVKEAGSTMTKANLEFSVAHRIVKESASFPYRVKGKIMDSDIPGKENRVYMNPKGVVGVIGPWNFPFHLSMRSVAPAIATGNTVVLKPASETIVTSGTLIADIFAEAGAPDGVLNVIAGRGSEIGDAFVQHSVAKVISFTGSTEVGRHIAKQAGEQIKETALELGGNNVLIVLEDADLEAAAESAAFGKFMHQGQICMSINRILVHNQIHDEFVDLFKKKVESLQTGDPSDEKTAIGPLINRSQVDRIQKDLDDSVNQGAEEVLGGKVEGNLLHPVILTHVTNDMPIAKNEIFGPVAPIISFESEEEAIKLANQLPYGLSGAIHTKDLHHGVETAQKIETGMIHINDQPVNDEAHMAFGGEKDSGLGRFGGEWVLNKFTTEKWVSVQKERRAYPFFE</sequence>
<comment type="function">
    <text evidence="5">Part of the sulfo-TAL (or sulfo-SFT) pathway, a D-sulfoquinovose degradation pathway that produces sulfolactate (SL). Catalyzes the oxidation of 3-sulfolactaldehyde (SLA) to sulfolactate (SL).</text>
</comment>
<dbReference type="InterPro" id="IPR016162">
    <property type="entry name" value="Ald_DH_N"/>
</dbReference>
<evidence type="ECO:0000256" key="8">
    <source>
        <dbReference type="PROSITE-ProRule" id="PRU10007"/>
    </source>
</evidence>
<dbReference type="FunFam" id="3.40.605.10:FF:000007">
    <property type="entry name" value="NAD/NADP-dependent betaine aldehyde dehydrogenase"/>
    <property type="match status" value="1"/>
</dbReference>
<dbReference type="AlphaFoldDB" id="A0A323TDJ3"/>
<evidence type="ECO:0000259" key="10">
    <source>
        <dbReference type="Pfam" id="PF00171"/>
    </source>
</evidence>
<evidence type="ECO:0000256" key="1">
    <source>
        <dbReference type="ARBA" id="ARBA00009986"/>
    </source>
</evidence>
<dbReference type="PANTHER" id="PTHR42986:SF1">
    <property type="entry name" value="BENZALDEHYDE DEHYDROGENASE YFMT"/>
    <property type="match status" value="1"/>
</dbReference>
<dbReference type="InterPro" id="IPR029510">
    <property type="entry name" value="Ald_DH_CS_GLU"/>
</dbReference>
<dbReference type="Proteomes" id="UP000248214">
    <property type="component" value="Unassembled WGS sequence"/>
</dbReference>
<dbReference type="RefSeq" id="WP_110610264.1">
    <property type="nucleotide sequence ID" value="NZ_PDOD01000003.1"/>
</dbReference>
<dbReference type="PROSITE" id="PS00687">
    <property type="entry name" value="ALDEHYDE_DEHYDR_GLU"/>
    <property type="match status" value="1"/>
</dbReference>
<keyword evidence="12" id="KW-1185">Reference proteome</keyword>
<dbReference type="EC" id="1.2.1.97" evidence="6"/>
<evidence type="ECO:0000256" key="3">
    <source>
        <dbReference type="ARBA" id="ARBA00023027"/>
    </source>
</evidence>
<feature type="active site" evidence="8">
    <location>
        <position position="251"/>
    </location>
</feature>
<dbReference type="FunFam" id="3.40.309.10:FF:000009">
    <property type="entry name" value="Aldehyde dehydrogenase A"/>
    <property type="match status" value="1"/>
</dbReference>
<evidence type="ECO:0000313" key="12">
    <source>
        <dbReference type="Proteomes" id="UP000248214"/>
    </source>
</evidence>